<accession>A0A7X6BIU2</accession>
<proteinExistence type="predicted"/>
<evidence type="ECO:0000313" key="3">
    <source>
        <dbReference type="Proteomes" id="UP000576368"/>
    </source>
</evidence>
<dbReference type="AlphaFoldDB" id="A0A7X6BIU2"/>
<dbReference type="EMBL" id="CP043839">
    <property type="protein sequence ID" value="WOF13458.1"/>
    <property type="molecule type" value="Genomic_DNA"/>
</dbReference>
<reference evidence="1 3" key="2">
    <citation type="submission" date="2020-03" db="EMBL/GenBank/DDBJ databases">
        <title>Genomic Encyclopedia of Type Strains, Phase IV (KMG-IV): sequencing the most valuable type-strain genomes for metagenomic binning, comparative biology and taxonomic classification.</title>
        <authorList>
            <person name="Goeker M."/>
        </authorList>
    </citation>
    <scope>NUCLEOTIDE SEQUENCE [LARGE SCALE GENOMIC DNA]</scope>
    <source>
        <strain evidence="1 3">DSM 105722</strain>
    </source>
</reference>
<keyword evidence="4" id="KW-1185">Reference proteome</keyword>
<evidence type="ECO:0000313" key="2">
    <source>
        <dbReference type="EMBL" id="WOF13458.1"/>
    </source>
</evidence>
<evidence type="ECO:0008006" key="5">
    <source>
        <dbReference type="Google" id="ProtNLM"/>
    </source>
</evidence>
<gene>
    <name evidence="2" type="ORF">F1644_14825</name>
    <name evidence="1" type="ORF">GGR15_001374</name>
</gene>
<dbReference type="Proteomes" id="UP001302374">
    <property type="component" value="Chromosome"/>
</dbReference>
<evidence type="ECO:0000313" key="4">
    <source>
        <dbReference type="Proteomes" id="UP001302374"/>
    </source>
</evidence>
<reference evidence="2 4" key="1">
    <citation type="submission" date="2019-09" db="EMBL/GenBank/DDBJ databases">
        <title>Butyricimonas paravirosa DSM 105722 (=214-4 = JCM 18677 = CCUG 65563).</title>
        <authorList>
            <person name="Le Roy T."/>
            <person name="Cani P.D."/>
        </authorList>
    </citation>
    <scope>NUCLEOTIDE SEQUENCE [LARGE SCALE GENOMIC DNA]</scope>
    <source>
        <strain evidence="2 4">DSM 105722</strain>
    </source>
</reference>
<dbReference type="EMBL" id="JAATLI010000004">
    <property type="protein sequence ID" value="NJC17759.1"/>
    <property type="molecule type" value="Genomic_DNA"/>
</dbReference>
<dbReference type="RefSeq" id="WP_118303513.1">
    <property type="nucleotide sequence ID" value="NZ_BMPA01000004.1"/>
</dbReference>
<protein>
    <recommendedName>
        <fullName evidence="5">Phage portal protein</fullName>
    </recommendedName>
</protein>
<dbReference type="GeneID" id="86892591"/>
<dbReference type="Proteomes" id="UP000576368">
    <property type="component" value="Unassembled WGS sequence"/>
</dbReference>
<evidence type="ECO:0000313" key="1">
    <source>
        <dbReference type="EMBL" id="NJC17759.1"/>
    </source>
</evidence>
<sequence>MKNVKINRVGNTRFVNIPGVGVGMYSGMVGTFSAGNLSKTWEVEPEIVSGKEVVPYGVDNNLPSFVRDMLDENNLAPGILEREKGLLYGQGPELYKKVYENGEVIREWGRDAKIWEWLESWDYLRYIEMAITEYKYLHGYFVKHFPTRGKRIGKEAKIARLEVIPGVNARLGWVDSRKLEDVREIYVGDFENNCISGIATYPVYDKNDPFRTVSISYHNSYSYARSLYSIPSFWGSRNWIMRSSDVPQVLKYITENSINVAFHIESPAEYWDIQKDKIEQRCTRIGIEYNDEMLEEHKDEVLRSLANALSGKKNVGKFFHTISLKDDEGKIWEWKITPIDQKIKDFIEAQIRVSEKADSATTSGIGLHPALSNIMVDGKLSSGSEMLYALKLYLASDTTIPEEIILQALNETIRLNFPGTPWRVGFYHKIVLREEDVAPKDRVKQNV</sequence>
<organism evidence="1 3">
    <name type="scientific">Butyricimonas paravirosa</name>
    <dbReference type="NCBI Taxonomy" id="1472417"/>
    <lineage>
        <taxon>Bacteria</taxon>
        <taxon>Pseudomonadati</taxon>
        <taxon>Bacteroidota</taxon>
        <taxon>Bacteroidia</taxon>
        <taxon>Bacteroidales</taxon>
        <taxon>Odoribacteraceae</taxon>
        <taxon>Butyricimonas</taxon>
    </lineage>
</organism>
<name>A0A7X6BIU2_9BACT</name>